<accession>A0A0N5B1R1</accession>
<organism evidence="1 2">
    <name type="scientific">Strongyloides papillosus</name>
    <name type="common">Intestinal threadworm</name>
    <dbReference type="NCBI Taxonomy" id="174720"/>
    <lineage>
        <taxon>Eukaryota</taxon>
        <taxon>Metazoa</taxon>
        <taxon>Ecdysozoa</taxon>
        <taxon>Nematoda</taxon>
        <taxon>Chromadorea</taxon>
        <taxon>Rhabditida</taxon>
        <taxon>Tylenchina</taxon>
        <taxon>Panagrolaimomorpha</taxon>
        <taxon>Strongyloidoidea</taxon>
        <taxon>Strongyloididae</taxon>
        <taxon>Strongyloides</taxon>
    </lineage>
</organism>
<keyword evidence="1" id="KW-1185">Reference proteome</keyword>
<reference evidence="2" key="1">
    <citation type="submission" date="2017-02" db="UniProtKB">
        <authorList>
            <consortium name="WormBaseParasite"/>
        </authorList>
    </citation>
    <scope>IDENTIFICATION</scope>
</reference>
<sequence length="286" mass="33560">MFQGYRRTYRNIRLLRKAAERERIERSDEPAEEILENIDIDAEESIIVDDTNLGILEDEKWEFISTENDDNNEDTDDSVPLYENASITLKAFVDELMNAKIKSGTSDRGHEMYLSVIKKALPQPNRLFTSLEGTRNYLSRGKYTLSNEAIYEDLEGGKLVIYNAKRRINDIFKMYKKEIISYTEEMLSSPYLKDSICGELYKTIRNVDKDIFTIGVQMHFDDAHFNITNRTHKIYPISLRILNLPISIRNKFQFYIPLAIYYGEKIPVHSMEKKIERTFECKLISF</sequence>
<name>A0A0N5B1R1_STREA</name>
<protein>
    <submittedName>
        <fullName evidence="2">FACT complex subunit</fullName>
    </submittedName>
</protein>
<dbReference type="WBParaSite" id="SPAL_0000001500.1">
    <property type="protein sequence ID" value="SPAL_0000001500.1"/>
    <property type="gene ID" value="SPAL_0000001500"/>
</dbReference>
<proteinExistence type="predicted"/>
<evidence type="ECO:0000313" key="1">
    <source>
        <dbReference type="Proteomes" id="UP000046392"/>
    </source>
</evidence>
<dbReference type="Proteomes" id="UP000046392">
    <property type="component" value="Unplaced"/>
</dbReference>
<dbReference type="AlphaFoldDB" id="A0A0N5B1R1"/>
<evidence type="ECO:0000313" key="2">
    <source>
        <dbReference type="WBParaSite" id="SPAL_0000001500.1"/>
    </source>
</evidence>